<feature type="region of interest" description="Disordered" evidence="1">
    <location>
        <begin position="141"/>
        <end position="166"/>
    </location>
</feature>
<feature type="region of interest" description="Disordered" evidence="1">
    <location>
        <begin position="23"/>
        <end position="62"/>
    </location>
</feature>
<feature type="compositionally biased region" description="Polar residues" evidence="1">
    <location>
        <begin position="210"/>
        <end position="239"/>
    </location>
</feature>
<accession>M2TB60</accession>
<feature type="region of interest" description="Disordered" evidence="1">
    <location>
        <begin position="197"/>
        <end position="254"/>
    </location>
</feature>
<evidence type="ECO:0000313" key="2">
    <source>
        <dbReference type="EMBL" id="EMD66087.1"/>
    </source>
</evidence>
<dbReference type="Proteomes" id="UP000016934">
    <property type="component" value="Unassembled WGS sequence"/>
</dbReference>
<dbReference type="HOGENOM" id="CLU_066248_0_0_1"/>
<dbReference type="RefSeq" id="XP_007697428.1">
    <property type="nucleotide sequence ID" value="XM_007699238.1"/>
</dbReference>
<dbReference type="KEGG" id="bsc:COCSADRAFT_24233"/>
<dbReference type="EMBL" id="KB445640">
    <property type="protein sequence ID" value="EMD66087.1"/>
    <property type="molecule type" value="Genomic_DNA"/>
</dbReference>
<dbReference type="OrthoDB" id="3692853at2759"/>
<protein>
    <submittedName>
        <fullName evidence="2">Uncharacterized protein</fullName>
    </submittedName>
</protein>
<feature type="compositionally biased region" description="Basic and acidic residues" evidence="1">
    <location>
        <begin position="151"/>
        <end position="166"/>
    </location>
</feature>
<keyword evidence="3" id="KW-1185">Reference proteome</keyword>
<dbReference type="eggNOG" id="ENOG502SXBR">
    <property type="taxonomic scope" value="Eukaryota"/>
</dbReference>
<feature type="region of interest" description="Disordered" evidence="1">
    <location>
        <begin position="79"/>
        <end position="108"/>
    </location>
</feature>
<dbReference type="GeneID" id="19135036"/>
<gene>
    <name evidence="2" type="ORF">COCSADRAFT_24233</name>
</gene>
<organism evidence="2 3">
    <name type="scientific">Cochliobolus sativus (strain ND90Pr / ATCC 201652)</name>
    <name type="common">Common root rot and spot blotch fungus</name>
    <name type="synonym">Bipolaris sorokiniana</name>
    <dbReference type="NCBI Taxonomy" id="665912"/>
    <lineage>
        <taxon>Eukaryota</taxon>
        <taxon>Fungi</taxon>
        <taxon>Dikarya</taxon>
        <taxon>Ascomycota</taxon>
        <taxon>Pezizomycotina</taxon>
        <taxon>Dothideomycetes</taxon>
        <taxon>Pleosporomycetidae</taxon>
        <taxon>Pleosporales</taxon>
        <taxon>Pleosporineae</taxon>
        <taxon>Pleosporaceae</taxon>
        <taxon>Bipolaris</taxon>
    </lineage>
</organism>
<sequence length="266" mass="28798">MALFFDTFAMPYTQNSLQIIQYSGPSKPKQTSRRNPLKALSSKESLKSNTKLKNKENPVPMSDGVEVIDLTYLVREGNSEISGSRCGGDDDVSSYDDFAPQNESEGEGFKRNFREGIEDESLNQPAPSENIGQENTVVIEDSQPSSDTDEGDSHDNDAGTQIRDRLGVSSIIAPDLRGGECPIDTENVIESDAVGKAKTQMSGFPRRKFSSTPPMSLSKMNIEESTQGGPPTIENTSNCVADPQAETLPANQAAHSIVKHDIEAAP</sequence>
<dbReference type="AlphaFoldDB" id="M2TB60"/>
<proteinExistence type="predicted"/>
<reference evidence="3" key="2">
    <citation type="journal article" date="2013" name="PLoS Genet.">
        <title>Comparative genome structure, secondary metabolite, and effector coding capacity across Cochliobolus pathogens.</title>
        <authorList>
            <person name="Condon B.J."/>
            <person name="Leng Y."/>
            <person name="Wu D."/>
            <person name="Bushley K.E."/>
            <person name="Ohm R.A."/>
            <person name="Otillar R."/>
            <person name="Martin J."/>
            <person name="Schackwitz W."/>
            <person name="Grimwood J."/>
            <person name="MohdZainudin N."/>
            <person name="Xue C."/>
            <person name="Wang R."/>
            <person name="Manning V.A."/>
            <person name="Dhillon B."/>
            <person name="Tu Z.J."/>
            <person name="Steffenson B.J."/>
            <person name="Salamov A."/>
            <person name="Sun H."/>
            <person name="Lowry S."/>
            <person name="LaButti K."/>
            <person name="Han J."/>
            <person name="Copeland A."/>
            <person name="Lindquist E."/>
            <person name="Barry K."/>
            <person name="Schmutz J."/>
            <person name="Baker S.E."/>
            <person name="Ciuffetti L.M."/>
            <person name="Grigoriev I.V."/>
            <person name="Zhong S."/>
            <person name="Turgeon B.G."/>
        </authorList>
    </citation>
    <scope>NUCLEOTIDE SEQUENCE [LARGE SCALE GENOMIC DNA]</scope>
    <source>
        <strain evidence="3">ND90Pr / ATCC 201652</strain>
    </source>
</reference>
<evidence type="ECO:0000256" key="1">
    <source>
        <dbReference type="SAM" id="MobiDB-lite"/>
    </source>
</evidence>
<evidence type="ECO:0000313" key="3">
    <source>
        <dbReference type="Proteomes" id="UP000016934"/>
    </source>
</evidence>
<reference evidence="2 3" key="1">
    <citation type="journal article" date="2012" name="PLoS Pathog.">
        <title>Diverse lifestyles and strategies of plant pathogenesis encoded in the genomes of eighteen Dothideomycetes fungi.</title>
        <authorList>
            <person name="Ohm R.A."/>
            <person name="Feau N."/>
            <person name="Henrissat B."/>
            <person name="Schoch C.L."/>
            <person name="Horwitz B.A."/>
            <person name="Barry K.W."/>
            <person name="Condon B.J."/>
            <person name="Copeland A.C."/>
            <person name="Dhillon B."/>
            <person name="Glaser F."/>
            <person name="Hesse C.N."/>
            <person name="Kosti I."/>
            <person name="LaButti K."/>
            <person name="Lindquist E.A."/>
            <person name="Lucas S."/>
            <person name="Salamov A.A."/>
            <person name="Bradshaw R.E."/>
            <person name="Ciuffetti L."/>
            <person name="Hamelin R.C."/>
            <person name="Kema G.H.J."/>
            <person name="Lawrence C."/>
            <person name="Scott J.A."/>
            <person name="Spatafora J.W."/>
            <person name="Turgeon B.G."/>
            <person name="de Wit P.J.G.M."/>
            <person name="Zhong S."/>
            <person name="Goodwin S.B."/>
            <person name="Grigoriev I.V."/>
        </authorList>
    </citation>
    <scope>NUCLEOTIDE SEQUENCE [LARGE SCALE GENOMIC DNA]</scope>
    <source>
        <strain evidence="3">ND90Pr / ATCC 201652</strain>
    </source>
</reference>
<name>M2TB60_COCSN</name>